<sequence>MDSGEIWKVLKRIQQDKRALTSHISVFVAILQLFIEGNRPKHLQVSRQKLMKLAHIKGIATYHNCINNLVEWGYIKYEPSYHPLGETRVWIVKEFDNIEFRFLPK</sequence>
<protein>
    <recommendedName>
        <fullName evidence="3">Helix-turn-helix domain-containing protein</fullName>
    </recommendedName>
</protein>
<dbReference type="Proteomes" id="UP000192333">
    <property type="component" value="Chromosome I"/>
</dbReference>
<gene>
    <name evidence="1" type="ORF">SAMN00777080_3552</name>
</gene>
<evidence type="ECO:0000313" key="1">
    <source>
        <dbReference type="EMBL" id="SMD44915.1"/>
    </source>
</evidence>
<dbReference type="STRING" id="758820.SAMN00777080_3552"/>
<dbReference type="RefSeq" id="WP_084121689.1">
    <property type="nucleotide sequence ID" value="NZ_LT838813.1"/>
</dbReference>
<organism evidence="1 2">
    <name type="scientific">Aquiflexum balticum DSM 16537</name>
    <dbReference type="NCBI Taxonomy" id="758820"/>
    <lineage>
        <taxon>Bacteria</taxon>
        <taxon>Pseudomonadati</taxon>
        <taxon>Bacteroidota</taxon>
        <taxon>Cytophagia</taxon>
        <taxon>Cytophagales</taxon>
        <taxon>Cyclobacteriaceae</taxon>
        <taxon>Aquiflexum</taxon>
    </lineage>
</organism>
<name>A0A1W2H7M6_9BACT</name>
<accession>A0A1W2H7M6</accession>
<dbReference type="OrthoDB" id="1442826at2"/>
<reference evidence="2" key="1">
    <citation type="submission" date="2017-04" db="EMBL/GenBank/DDBJ databases">
        <authorList>
            <person name="Varghese N."/>
            <person name="Submissions S."/>
        </authorList>
    </citation>
    <scope>NUCLEOTIDE SEQUENCE [LARGE SCALE GENOMIC DNA]</scope>
    <source>
        <strain evidence="2">DSM 16537</strain>
    </source>
</reference>
<dbReference type="AlphaFoldDB" id="A0A1W2H7M6"/>
<evidence type="ECO:0008006" key="3">
    <source>
        <dbReference type="Google" id="ProtNLM"/>
    </source>
</evidence>
<keyword evidence="2" id="KW-1185">Reference proteome</keyword>
<proteinExistence type="predicted"/>
<evidence type="ECO:0000313" key="2">
    <source>
        <dbReference type="Proteomes" id="UP000192333"/>
    </source>
</evidence>
<dbReference type="EMBL" id="LT838813">
    <property type="protein sequence ID" value="SMD44915.1"/>
    <property type="molecule type" value="Genomic_DNA"/>
</dbReference>